<feature type="region of interest" description="Disordered" evidence="1">
    <location>
        <begin position="302"/>
        <end position="323"/>
    </location>
</feature>
<dbReference type="EMBL" id="MU003840">
    <property type="protein sequence ID" value="KAF2717608.1"/>
    <property type="molecule type" value="Genomic_DNA"/>
</dbReference>
<evidence type="ECO:0000256" key="1">
    <source>
        <dbReference type="SAM" id="MobiDB-lite"/>
    </source>
</evidence>
<dbReference type="GO" id="GO:0000139">
    <property type="term" value="C:Golgi membrane"/>
    <property type="evidence" value="ECO:0007669"/>
    <property type="project" value="TreeGrafter"/>
</dbReference>
<feature type="transmembrane region" description="Helical" evidence="2">
    <location>
        <begin position="27"/>
        <end position="47"/>
    </location>
</feature>
<keyword evidence="2" id="KW-0812">Transmembrane</keyword>
<feature type="transmembrane region" description="Helical" evidence="2">
    <location>
        <begin position="59"/>
        <end position="77"/>
    </location>
</feature>
<proteinExistence type="predicted"/>
<keyword evidence="2" id="KW-1133">Transmembrane helix</keyword>
<dbReference type="GO" id="GO:0006673">
    <property type="term" value="P:inositol phosphoceramide metabolic process"/>
    <property type="evidence" value="ECO:0007669"/>
    <property type="project" value="InterPro"/>
</dbReference>
<dbReference type="PANTHER" id="PTHR28077">
    <property type="entry name" value="INOSITOL PHOSPHORYLCERAMIDE SYNTHASE REGULATORY SUBUNIT KEI1"/>
    <property type="match status" value="1"/>
</dbReference>
<dbReference type="PANTHER" id="PTHR28077:SF1">
    <property type="entry name" value="INOSITOL PHOSPHORYLCERAMIDE SYNTHASE REGULATORY SUBUNIT KEI1"/>
    <property type="match status" value="1"/>
</dbReference>
<dbReference type="Pfam" id="PF08552">
    <property type="entry name" value="Kei1"/>
    <property type="match status" value="1"/>
</dbReference>
<feature type="transmembrane region" description="Helical" evidence="2">
    <location>
        <begin position="194"/>
        <end position="218"/>
    </location>
</feature>
<evidence type="ECO:0000313" key="3">
    <source>
        <dbReference type="EMBL" id="KAF2717608.1"/>
    </source>
</evidence>
<accession>A0A9P4Q1D2</accession>
<dbReference type="GO" id="GO:0070917">
    <property type="term" value="F:inositol phosphoceramide synthase regulator activity"/>
    <property type="evidence" value="ECO:0007669"/>
    <property type="project" value="InterPro"/>
</dbReference>
<protein>
    <submittedName>
        <fullName evidence="3">DUF1753-domain-containing protein</fullName>
    </submittedName>
</protein>
<gene>
    <name evidence="3" type="ORF">K431DRAFT_323026</name>
</gene>
<keyword evidence="2" id="KW-0472">Membrane</keyword>
<organism evidence="3 4">
    <name type="scientific">Polychaeton citri CBS 116435</name>
    <dbReference type="NCBI Taxonomy" id="1314669"/>
    <lineage>
        <taxon>Eukaryota</taxon>
        <taxon>Fungi</taxon>
        <taxon>Dikarya</taxon>
        <taxon>Ascomycota</taxon>
        <taxon>Pezizomycotina</taxon>
        <taxon>Dothideomycetes</taxon>
        <taxon>Dothideomycetidae</taxon>
        <taxon>Capnodiales</taxon>
        <taxon>Capnodiaceae</taxon>
        <taxon>Polychaeton</taxon>
    </lineage>
</organism>
<dbReference type="AlphaFoldDB" id="A0A9P4Q1D2"/>
<sequence>MATPTIVRILRPRSIFSFISLRSAAEWITMTLLVNKVTGLYGILALFTGYSLNPLQLSLYVYSLIVLGIAAYLTPAIRRNDKPLRVLTLAWLYVLDTIINSVYTGLFSASYFLILAQHLQGNEHAPQAGGNAVSGPGAGTMNDTAGFTDPEHPDVSEVEVVAKPATGSIAGQEAVAYGSTHGSLGSAVFQSGSVASITVLSTLWLVRVYMCLIMLSYARTAVRGYIAKTSDTYAQSDEPGLAENPFRVGREEGQGWRGNLGRALLSFPTKRYWLGRDEAEEEWIRNTQGRFGNRLRIKVPEAGVGERERRARRGTGPPPKVES</sequence>
<keyword evidence="4" id="KW-1185">Reference proteome</keyword>
<dbReference type="OrthoDB" id="3338076at2759"/>
<evidence type="ECO:0000256" key="2">
    <source>
        <dbReference type="SAM" id="Phobius"/>
    </source>
</evidence>
<dbReference type="Proteomes" id="UP000799441">
    <property type="component" value="Unassembled WGS sequence"/>
</dbReference>
<evidence type="ECO:0000313" key="4">
    <source>
        <dbReference type="Proteomes" id="UP000799441"/>
    </source>
</evidence>
<comment type="caution">
    <text evidence="3">The sequence shown here is derived from an EMBL/GenBank/DDBJ whole genome shotgun (WGS) entry which is preliminary data.</text>
</comment>
<dbReference type="GO" id="GO:0070916">
    <property type="term" value="C:inositol phosphoceramide synthase complex"/>
    <property type="evidence" value="ECO:0007669"/>
    <property type="project" value="TreeGrafter"/>
</dbReference>
<dbReference type="InterPro" id="IPR013862">
    <property type="entry name" value="Kei1"/>
</dbReference>
<name>A0A9P4Q1D2_9PEZI</name>
<reference evidence="3" key="1">
    <citation type="journal article" date="2020" name="Stud. Mycol.">
        <title>101 Dothideomycetes genomes: a test case for predicting lifestyles and emergence of pathogens.</title>
        <authorList>
            <person name="Haridas S."/>
            <person name="Albert R."/>
            <person name="Binder M."/>
            <person name="Bloem J."/>
            <person name="Labutti K."/>
            <person name="Salamov A."/>
            <person name="Andreopoulos B."/>
            <person name="Baker S."/>
            <person name="Barry K."/>
            <person name="Bills G."/>
            <person name="Bluhm B."/>
            <person name="Cannon C."/>
            <person name="Castanera R."/>
            <person name="Culley D."/>
            <person name="Daum C."/>
            <person name="Ezra D."/>
            <person name="Gonzalez J."/>
            <person name="Henrissat B."/>
            <person name="Kuo A."/>
            <person name="Liang C."/>
            <person name="Lipzen A."/>
            <person name="Lutzoni F."/>
            <person name="Magnuson J."/>
            <person name="Mondo S."/>
            <person name="Nolan M."/>
            <person name="Ohm R."/>
            <person name="Pangilinan J."/>
            <person name="Park H.-J."/>
            <person name="Ramirez L."/>
            <person name="Alfaro M."/>
            <person name="Sun H."/>
            <person name="Tritt A."/>
            <person name="Yoshinaga Y."/>
            <person name="Zwiers L.-H."/>
            <person name="Turgeon B."/>
            <person name="Goodwin S."/>
            <person name="Spatafora J."/>
            <person name="Crous P."/>
            <person name="Grigoriev I."/>
        </authorList>
    </citation>
    <scope>NUCLEOTIDE SEQUENCE</scope>
    <source>
        <strain evidence="3">CBS 116435</strain>
    </source>
</reference>
<feature type="transmembrane region" description="Helical" evidence="2">
    <location>
        <begin position="89"/>
        <end position="114"/>
    </location>
</feature>